<evidence type="ECO:0000313" key="2">
    <source>
        <dbReference type="EMBL" id="RKP19829.1"/>
    </source>
</evidence>
<dbReference type="PANTHER" id="PTHR21705">
    <property type="entry name" value="RAI16 PROTEIN-RELATED"/>
    <property type="match status" value="1"/>
</dbReference>
<protein>
    <submittedName>
        <fullName evidence="1">Retinoic acid induced 16-like protein domain-containing protein</fullName>
    </submittedName>
</protein>
<dbReference type="PANTHER" id="PTHR21705:SF11">
    <property type="entry name" value="FHIP FAMILY PROTEIN CG3558"/>
    <property type="match status" value="1"/>
</dbReference>
<dbReference type="STRING" id="988480.A0A075AUN6"/>
<evidence type="ECO:0000313" key="4">
    <source>
        <dbReference type="Proteomes" id="UP000281549"/>
    </source>
</evidence>
<dbReference type="OMA" id="CDHLIME"/>
<accession>A0A075AUN6</accession>
<reference evidence="2" key="3">
    <citation type="submission" date="2018-08" db="EMBL/GenBank/DDBJ databases">
        <title>Leveraging single-cell genomics to expand the Fungal Tree of Life.</title>
        <authorList>
            <consortium name="DOE Joint Genome Institute"/>
            <person name="Ahrendt S.R."/>
            <person name="Quandt C.A."/>
            <person name="Ciobanu D."/>
            <person name="Clum A."/>
            <person name="Salamov A."/>
            <person name="Andreopoulos B."/>
            <person name="Cheng J.-F."/>
            <person name="Woyke T."/>
            <person name="Pelin A."/>
            <person name="Henrissat B."/>
            <person name="Reynolds N."/>
            <person name="Benny G.L."/>
            <person name="Smith M.E."/>
            <person name="James T.Y."/>
            <person name="Grigoriev I.V."/>
        </authorList>
    </citation>
    <scope>NUCLEOTIDE SEQUENCE</scope>
    <source>
        <strain evidence="2">CSF55</strain>
    </source>
</reference>
<organism evidence="1 3">
    <name type="scientific">Rozella allomycis (strain CSF55)</name>
    <dbReference type="NCBI Taxonomy" id="988480"/>
    <lineage>
        <taxon>Eukaryota</taxon>
        <taxon>Fungi</taxon>
        <taxon>Fungi incertae sedis</taxon>
        <taxon>Cryptomycota</taxon>
        <taxon>Cryptomycota incertae sedis</taxon>
        <taxon>Rozella</taxon>
    </lineage>
</organism>
<reference evidence="4" key="2">
    <citation type="journal article" date="2018" name="Nat. Microbiol.">
        <title>Leveraging single-cell genomics to expand the fungal tree of life.</title>
        <authorList>
            <person name="Ahrendt S.R."/>
            <person name="Quandt C.A."/>
            <person name="Ciobanu D."/>
            <person name="Clum A."/>
            <person name="Salamov A."/>
            <person name="Andreopoulos B."/>
            <person name="Cheng J.F."/>
            <person name="Woyke T."/>
            <person name="Pelin A."/>
            <person name="Henrissat B."/>
            <person name="Reynolds N.K."/>
            <person name="Benny G.L."/>
            <person name="Smith M.E."/>
            <person name="James T.Y."/>
            <person name="Grigoriev I.V."/>
        </authorList>
    </citation>
    <scope>NUCLEOTIDE SEQUENCE [LARGE SCALE GENOMIC DNA]</scope>
    <source>
        <strain evidence="4">CSF55</strain>
    </source>
</reference>
<keyword evidence="3" id="KW-1185">Reference proteome</keyword>
<dbReference type="EMBL" id="ML005153">
    <property type="protein sequence ID" value="RKP19829.1"/>
    <property type="molecule type" value="Genomic_DNA"/>
</dbReference>
<evidence type="ECO:0000313" key="1">
    <source>
        <dbReference type="EMBL" id="EPZ33875.1"/>
    </source>
</evidence>
<dbReference type="Proteomes" id="UP000030755">
    <property type="component" value="Unassembled WGS sequence"/>
</dbReference>
<dbReference type="OrthoDB" id="5350595at2759"/>
<dbReference type="AlphaFoldDB" id="A0A075AUN6"/>
<dbReference type="Proteomes" id="UP000281549">
    <property type="component" value="Unassembled WGS sequence"/>
</dbReference>
<dbReference type="HOGENOM" id="CLU_023718_0_0_1"/>
<evidence type="ECO:0000313" key="3">
    <source>
        <dbReference type="Proteomes" id="UP000030755"/>
    </source>
</evidence>
<dbReference type="InterPro" id="IPR019384">
    <property type="entry name" value="FHIP"/>
</dbReference>
<reference evidence="1 3" key="1">
    <citation type="journal article" date="2013" name="Curr. Biol.">
        <title>Shared signatures of parasitism and phylogenomics unite Cryptomycota and microsporidia.</title>
        <authorList>
            <person name="James T.Y."/>
            <person name="Pelin A."/>
            <person name="Bonen L."/>
            <person name="Ahrendt S."/>
            <person name="Sain D."/>
            <person name="Corradi N."/>
            <person name="Stajich J.E."/>
        </authorList>
    </citation>
    <scope>NUCLEOTIDE SEQUENCE [LARGE SCALE GENOMIC DNA]</scope>
    <source>
        <strain evidence="1 3">CSF55</strain>
        <strain evidence="1 3">CSF55</strain>
    </source>
</reference>
<sequence length="660" mass="75458">MNFFAQLASQFTSPSKTIQPTNTTVVLSKFHRIWDFIYKSLSVELRNKNNVILHHTDIPANFRAIVDILVEEEARTDVGSTGICMEYLLKNNILQQLFDMSERDVPEGVLGETVRLFTSLIENLNDKFLVHLNIHRPTLQLLSKCVEDQKISMRYEDELVELVFSICNRIHSFPELLTIFYNDLDRRSKSQSIENLNSNNSMYGENEFLLFSYLMRFISSDVSSVQKFVINCSDLCSQVSFHLHGLFAQLPKTIDYEIDLSMEGSRLNLNDEESFTQLEKSDKNLLLSFLNLLDFAQNILIKSKSSLISELLCESISENFLEKNMTPSFLHSSDSDGTYLLMVYYSFHIVKFVHEDSLSELFINYFLKRGPDYSSKGWSKIESTDLKTVGLQPFFISKLQSSTDIAIITLKFLSTMIKLHSPYALPLLINGLVENKDVVNGTPFLYPRSFHFSVCKALANLLNPETLEMGYDSHVSEANSSIAFHLQRIAQKEISDTNTLPSQGISFLHHHLSFSRELSKEDLKSSCTLNSSPFINSILDQFSKFWMKSSQFNTALIDLIVELISCPEPLVYIALIAGFEQHQKCLIQILNTLFKSQLPPLDLSAAIKELYITGIFPSEEELSKYSPLARNVILLEEFVKRLFATFEAHGLGFYCLPFYD</sequence>
<gene>
    <name evidence="1" type="ORF">O9G_003983</name>
    <name evidence="2" type="ORF">ROZALSC1DRAFT_28618</name>
</gene>
<proteinExistence type="predicted"/>
<dbReference type="EMBL" id="KE561025">
    <property type="protein sequence ID" value="EPZ33875.1"/>
    <property type="molecule type" value="Genomic_DNA"/>
</dbReference>
<dbReference type="Pfam" id="PF10257">
    <property type="entry name" value="RAI16-like"/>
    <property type="match status" value="1"/>
</dbReference>
<name>A0A075AUN6_ROZAC</name>